<dbReference type="Pfam" id="PF00696">
    <property type="entry name" value="AA_kinase"/>
    <property type="match status" value="1"/>
</dbReference>
<dbReference type="EMBL" id="PDEQ01000007">
    <property type="protein sequence ID" value="PEN12688.1"/>
    <property type="molecule type" value="Genomic_DNA"/>
</dbReference>
<evidence type="ECO:0000256" key="4">
    <source>
        <dbReference type="ARBA" id="ARBA00022490"/>
    </source>
</evidence>
<dbReference type="Proteomes" id="UP000220102">
    <property type="component" value="Unassembled WGS sequence"/>
</dbReference>
<dbReference type="UniPathway" id="UPA00159">
    <property type="reaction ID" value="UER00275"/>
</dbReference>
<comment type="subcellular location">
    <subcellularLocation>
        <location evidence="1 11">Cytoplasm</location>
    </subcellularLocation>
</comment>
<evidence type="ECO:0000256" key="9">
    <source>
        <dbReference type="ARBA" id="ARBA00022975"/>
    </source>
</evidence>
<keyword evidence="8 11" id="KW-0067">ATP-binding</keyword>
<feature type="binding site" evidence="11">
    <location>
        <position position="61"/>
    </location>
    <ligand>
        <name>ATP</name>
        <dbReference type="ChEBI" id="CHEBI:30616"/>
    </ligand>
</feature>
<dbReference type="Gene3D" id="3.40.1160.10">
    <property type="entry name" value="Acetylglutamate kinase-like"/>
    <property type="match status" value="1"/>
</dbReference>
<dbReference type="SUPFAM" id="SSF53633">
    <property type="entry name" value="Carbamate kinase-like"/>
    <property type="match status" value="1"/>
</dbReference>
<evidence type="ECO:0000313" key="13">
    <source>
        <dbReference type="EMBL" id="PEN12688.1"/>
    </source>
</evidence>
<feature type="binding site" evidence="11">
    <location>
        <position position="80"/>
    </location>
    <ligand>
        <name>UMP</name>
        <dbReference type="ChEBI" id="CHEBI:57865"/>
    </ligand>
</feature>
<gene>
    <name evidence="11" type="primary">pyrH</name>
    <name evidence="13" type="ORF">CRI94_13575</name>
</gene>
<dbReference type="FunFam" id="3.40.1160.10:FF:000001">
    <property type="entry name" value="Uridylate kinase"/>
    <property type="match status" value="1"/>
</dbReference>
<evidence type="ECO:0000256" key="6">
    <source>
        <dbReference type="ARBA" id="ARBA00022741"/>
    </source>
</evidence>
<keyword evidence="6 11" id="KW-0547">Nucleotide-binding</keyword>
<evidence type="ECO:0000313" key="14">
    <source>
        <dbReference type="Proteomes" id="UP000220102"/>
    </source>
</evidence>
<dbReference type="GO" id="GO:0033862">
    <property type="term" value="F:UMP kinase activity"/>
    <property type="evidence" value="ECO:0007669"/>
    <property type="project" value="UniProtKB-EC"/>
</dbReference>
<dbReference type="GO" id="GO:0005524">
    <property type="term" value="F:ATP binding"/>
    <property type="evidence" value="ECO:0007669"/>
    <property type="project" value="UniProtKB-KW"/>
</dbReference>
<keyword evidence="4 11" id="KW-0963">Cytoplasm</keyword>
<comment type="pathway">
    <text evidence="2 11">Pyrimidine metabolism; CTP biosynthesis via de novo pathway; UDP from UMP (UMPK route): step 1/1.</text>
</comment>
<dbReference type="AlphaFoldDB" id="A0A2A8CWB5"/>
<protein>
    <recommendedName>
        <fullName evidence="11">Uridylate kinase</fullName>
        <shortName evidence="11">UK</shortName>
        <ecNumber evidence="11">2.7.4.22</ecNumber>
    </recommendedName>
    <alternativeName>
        <fullName evidence="11">Uridine monophosphate kinase</fullName>
        <shortName evidence="11">UMP kinase</shortName>
        <shortName evidence="11">UMPK</shortName>
    </alternativeName>
</protein>
<sequence>MSTDASTDLTYCRVLLKLSGEALLGTDREFGIDEQVLRTYAKEVKKAVELGAEIAIVIGGGNIFRGVQNAMKGMTRAHADYMGMLATMINGMALQDALEQVGLQTRLQSSIKMEEIAEPFIRRRAIRHLEKGRVVIFGAGTGNPYFTTDTAAALRGLEIDADVILKGTRVDGVFTADPEKNDDAQRFRAIHGKEVIRRGLKVMDMTAFTLCQESSMSILVFNMGISGNLRRVLKGESVGTRVHWNDSESIAEHADA</sequence>
<evidence type="ECO:0000256" key="1">
    <source>
        <dbReference type="ARBA" id="ARBA00004496"/>
    </source>
</evidence>
<dbReference type="CDD" id="cd04254">
    <property type="entry name" value="AAK_UMPK-PyrH-Ec"/>
    <property type="match status" value="1"/>
</dbReference>
<evidence type="ECO:0000256" key="8">
    <source>
        <dbReference type="ARBA" id="ARBA00022840"/>
    </source>
</evidence>
<evidence type="ECO:0000256" key="2">
    <source>
        <dbReference type="ARBA" id="ARBA00004791"/>
    </source>
</evidence>
<comment type="caution">
    <text evidence="13">The sequence shown here is derived from an EMBL/GenBank/DDBJ whole genome shotgun (WGS) entry which is preliminary data.</text>
</comment>
<feature type="binding site" evidence="11">
    <location>
        <position position="174"/>
    </location>
    <ligand>
        <name>ATP</name>
        <dbReference type="ChEBI" id="CHEBI:30616"/>
    </ligand>
</feature>
<comment type="function">
    <text evidence="11">Catalyzes the reversible phosphorylation of UMP to UDP.</text>
</comment>
<evidence type="ECO:0000259" key="12">
    <source>
        <dbReference type="Pfam" id="PF00696"/>
    </source>
</evidence>
<comment type="subunit">
    <text evidence="11">Homohexamer.</text>
</comment>
<evidence type="ECO:0000256" key="7">
    <source>
        <dbReference type="ARBA" id="ARBA00022777"/>
    </source>
</evidence>
<comment type="activity regulation">
    <text evidence="11">Inhibited by UTP.</text>
</comment>
<feature type="binding site" evidence="11">
    <location>
        <position position="65"/>
    </location>
    <ligand>
        <name>ATP</name>
        <dbReference type="ChEBI" id="CHEBI:30616"/>
    </ligand>
</feature>
<dbReference type="OrthoDB" id="9807458at2"/>
<dbReference type="PANTHER" id="PTHR42833">
    <property type="entry name" value="URIDYLATE KINASE"/>
    <property type="match status" value="1"/>
</dbReference>
<keyword evidence="14" id="KW-1185">Reference proteome</keyword>
<feature type="binding site" evidence="11">
    <location>
        <begin position="141"/>
        <end position="148"/>
    </location>
    <ligand>
        <name>UMP</name>
        <dbReference type="ChEBI" id="CHEBI:57865"/>
    </ligand>
</feature>
<dbReference type="EC" id="2.7.4.22" evidence="11"/>
<feature type="domain" description="Aspartate/glutamate/uridylate kinase" evidence="12">
    <location>
        <begin position="13"/>
        <end position="222"/>
    </location>
</feature>
<dbReference type="HAMAP" id="MF_01220_B">
    <property type="entry name" value="PyrH_B"/>
    <property type="match status" value="1"/>
</dbReference>
<evidence type="ECO:0000256" key="10">
    <source>
        <dbReference type="ARBA" id="ARBA00047767"/>
    </source>
</evidence>
<dbReference type="InterPro" id="IPR015963">
    <property type="entry name" value="Uridylate_kinase_bac"/>
</dbReference>
<comment type="catalytic activity">
    <reaction evidence="10 11">
        <text>UMP + ATP = UDP + ADP</text>
        <dbReference type="Rhea" id="RHEA:24400"/>
        <dbReference type="ChEBI" id="CHEBI:30616"/>
        <dbReference type="ChEBI" id="CHEBI:57865"/>
        <dbReference type="ChEBI" id="CHEBI:58223"/>
        <dbReference type="ChEBI" id="CHEBI:456216"/>
        <dbReference type="EC" id="2.7.4.22"/>
    </reaction>
</comment>
<dbReference type="NCBIfam" id="TIGR02075">
    <property type="entry name" value="pyrH_bact"/>
    <property type="match status" value="1"/>
</dbReference>
<dbReference type="InterPro" id="IPR011817">
    <property type="entry name" value="Uridylate_kinase"/>
</dbReference>
<keyword evidence="5 11" id="KW-0808">Transferase</keyword>
<feature type="binding site" evidence="11">
    <location>
        <position position="60"/>
    </location>
    <ligand>
        <name>UMP</name>
        <dbReference type="ChEBI" id="CHEBI:57865"/>
    </ligand>
</feature>
<dbReference type="GO" id="GO:0005737">
    <property type="term" value="C:cytoplasm"/>
    <property type="evidence" value="ECO:0007669"/>
    <property type="project" value="UniProtKB-SubCell"/>
</dbReference>
<comment type="caution">
    <text evidence="11">Lacks conserved residue(s) required for the propagation of feature annotation.</text>
</comment>
<feature type="binding site" evidence="11">
    <location>
        <position position="168"/>
    </location>
    <ligand>
        <name>ATP</name>
        <dbReference type="ChEBI" id="CHEBI:30616"/>
    </ligand>
</feature>
<keyword evidence="9 11" id="KW-0665">Pyrimidine biosynthesis</keyword>
<organism evidence="13 14">
    <name type="scientific">Longibacter salinarum</name>
    <dbReference type="NCBI Taxonomy" id="1850348"/>
    <lineage>
        <taxon>Bacteria</taxon>
        <taxon>Pseudomonadati</taxon>
        <taxon>Rhodothermota</taxon>
        <taxon>Rhodothermia</taxon>
        <taxon>Rhodothermales</taxon>
        <taxon>Salisaetaceae</taxon>
        <taxon>Longibacter</taxon>
    </lineage>
</organism>
<reference evidence="13 14" key="1">
    <citation type="submission" date="2017-10" db="EMBL/GenBank/DDBJ databases">
        <title>Draft genome of Longibacter Salinarum.</title>
        <authorList>
            <person name="Goh K.M."/>
            <person name="Shamsir M.S."/>
            <person name="Lim S.W."/>
        </authorList>
    </citation>
    <scope>NUCLEOTIDE SEQUENCE [LARGE SCALE GENOMIC DNA]</scope>
    <source>
        <strain evidence="13 14">KCTC 52045</strain>
    </source>
</reference>
<evidence type="ECO:0000256" key="3">
    <source>
        <dbReference type="ARBA" id="ARBA00007614"/>
    </source>
</evidence>
<dbReference type="PANTHER" id="PTHR42833:SF4">
    <property type="entry name" value="URIDYLATE KINASE PUMPKIN, CHLOROPLASTIC"/>
    <property type="match status" value="1"/>
</dbReference>
<accession>A0A2A8CWB5</accession>
<feature type="binding site" evidence="11">
    <location>
        <begin position="17"/>
        <end position="20"/>
    </location>
    <ligand>
        <name>ATP</name>
        <dbReference type="ChEBI" id="CHEBI:30616"/>
    </ligand>
</feature>
<name>A0A2A8CWB5_9BACT</name>
<dbReference type="GO" id="GO:0044210">
    <property type="term" value="P:'de novo' CTP biosynthetic process"/>
    <property type="evidence" value="ECO:0007669"/>
    <property type="project" value="UniProtKB-UniRule"/>
</dbReference>
<dbReference type="InterPro" id="IPR036393">
    <property type="entry name" value="AceGlu_kinase-like_sf"/>
</dbReference>
<keyword evidence="7 11" id="KW-0418">Kinase</keyword>
<evidence type="ECO:0000256" key="11">
    <source>
        <dbReference type="HAMAP-Rule" id="MF_01220"/>
    </source>
</evidence>
<dbReference type="InterPro" id="IPR001048">
    <property type="entry name" value="Asp/Glu/Uridylate_kinase"/>
</dbReference>
<proteinExistence type="inferred from homology"/>
<evidence type="ECO:0000256" key="5">
    <source>
        <dbReference type="ARBA" id="ARBA00022679"/>
    </source>
</evidence>
<feature type="binding site" evidence="11">
    <location>
        <position position="177"/>
    </location>
    <ligand>
        <name>ATP</name>
        <dbReference type="ChEBI" id="CHEBI:30616"/>
    </ligand>
</feature>
<dbReference type="PIRSF" id="PIRSF005650">
    <property type="entry name" value="Uridylate_kin"/>
    <property type="match status" value="1"/>
</dbReference>
<dbReference type="GO" id="GO:0006225">
    <property type="term" value="P:UDP biosynthetic process"/>
    <property type="evidence" value="ECO:0007669"/>
    <property type="project" value="TreeGrafter"/>
</dbReference>
<comment type="similarity">
    <text evidence="3 11">Belongs to the UMP kinase family.</text>
</comment>